<organism evidence="9 10">
    <name type="scientific">Metabacillus arenae</name>
    <dbReference type="NCBI Taxonomy" id="2771434"/>
    <lineage>
        <taxon>Bacteria</taxon>
        <taxon>Bacillati</taxon>
        <taxon>Bacillota</taxon>
        <taxon>Bacilli</taxon>
        <taxon>Bacillales</taxon>
        <taxon>Bacillaceae</taxon>
        <taxon>Metabacillus</taxon>
    </lineage>
</organism>
<sequence length="275" mass="31559">MGTNGYGCFNPISSSRGCYDPFKRIEVKTVRLKCTVAYDGTNFHGYQIQLQKRTVQLELEKALQKLHKGEKVKAFASGRTDSGVHAHGQVIHFDTLLHIPLERWPYALNSLLPDDVACLNAEKTDAHFHARFNVKKKEYRYRVLLTKEADVFKRNYTFHYPFPLDMLKMKEAADYLIGSHDFTSFCSAKTEVEDRVRTIYEINLNQINGELVFSFIGNGFLYNMVRIIVGTLLDVGAKKIIPEDIPKILLARNREKSGKTAPGHGLYLWKVYYDN</sequence>
<evidence type="ECO:0000313" key="9">
    <source>
        <dbReference type="EMBL" id="MBD1382730.1"/>
    </source>
</evidence>
<dbReference type="EC" id="5.4.99.12" evidence="4"/>
<dbReference type="AlphaFoldDB" id="A0A926RZE4"/>
<feature type="active site" description="Nucleophile" evidence="4 5">
    <location>
        <position position="81"/>
    </location>
</feature>
<feature type="binding site" evidence="4 6">
    <location>
        <position position="139"/>
    </location>
    <ligand>
        <name>substrate</name>
    </ligand>
</feature>
<evidence type="ECO:0000256" key="4">
    <source>
        <dbReference type="HAMAP-Rule" id="MF_00171"/>
    </source>
</evidence>
<evidence type="ECO:0000256" key="6">
    <source>
        <dbReference type="PIRSR" id="PIRSR001430-2"/>
    </source>
</evidence>
<evidence type="ECO:0000256" key="2">
    <source>
        <dbReference type="ARBA" id="ARBA00022694"/>
    </source>
</evidence>
<reference evidence="9" key="1">
    <citation type="submission" date="2020-09" db="EMBL/GenBank/DDBJ databases">
        <title>A novel bacterium of genus Bacillus, isolated from South China Sea.</title>
        <authorList>
            <person name="Huang H."/>
            <person name="Mo K."/>
            <person name="Hu Y."/>
        </authorList>
    </citation>
    <scope>NUCLEOTIDE SEQUENCE</scope>
    <source>
        <strain evidence="9">IB182487</strain>
    </source>
</reference>
<keyword evidence="10" id="KW-1185">Reference proteome</keyword>
<dbReference type="CDD" id="cd02570">
    <property type="entry name" value="PseudoU_synth_EcTruA"/>
    <property type="match status" value="1"/>
</dbReference>
<dbReference type="GO" id="GO:0031119">
    <property type="term" value="P:tRNA pseudouridine synthesis"/>
    <property type="evidence" value="ECO:0007669"/>
    <property type="project" value="UniProtKB-UniRule"/>
</dbReference>
<proteinExistence type="inferred from homology"/>
<name>A0A926RZE4_9BACI</name>
<keyword evidence="3 4" id="KW-0413">Isomerase</keyword>
<keyword evidence="2 4" id="KW-0819">tRNA processing</keyword>
<dbReference type="PANTHER" id="PTHR11142">
    <property type="entry name" value="PSEUDOURIDYLATE SYNTHASE"/>
    <property type="match status" value="1"/>
</dbReference>
<evidence type="ECO:0000256" key="5">
    <source>
        <dbReference type="PIRSR" id="PIRSR001430-1"/>
    </source>
</evidence>
<evidence type="ECO:0000313" key="10">
    <source>
        <dbReference type="Proteomes" id="UP000626844"/>
    </source>
</evidence>
<comment type="caution">
    <text evidence="9">The sequence shown here is derived from an EMBL/GenBank/DDBJ whole genome shotgun (WGS) entry which is preliminary data.</text>
</comment>
<dbReference type="Gene3D" id="3.30.70.660">
    <property type="entry name" value="Pseudouridine synthase I, catalytic domain, C-terminal subdomain"/>
    <property type="match status" value="1"/>
</dbReference>
<evidence type="ECO:0000256" key="7">
    <source>
        <dbReference type="RuleBase" id="RU003792"/>
    </source>
</evidence>
<dbReference type="SUPFAM" id="SSF55120">
    <property type="entry name" value="Pseudouridine synthase"/>
    <property type="match status" value="1"/>
</dbReference>
<evidence type="ECO:0000256" key="3">
    <source>
        <dbReference type="ARBA" id="ARBA00023235"/>
    </source>
</evidence>
<feature type="domain" description="Pseudouridine synthase I TruA alpha/beta" evidence="8">
    <location>
        <begin position="36"/>
        <end position="133"/>
    </location>
</feature>
<evidence type="ECO:0000256" key="1">
    <source>
        <dbReference type="ARBA" id="ARBA00009375"/>
    </source>
</evidence>
<dbReference type="EMBL" id="JACXAI010000036">
    <property type="protein sequence ID" value="MBD1382730.1"/>
    <property type="molecule type" value="Genomic_DNA"/>
</dbReference>
<protein>
    <recommendedName>
        <fullName evidence="4">tRNA pseudouridine synthase A</fullName>
        <ecNumber evidence="4">5.4.99.12</ecNumber>
    </recommendedName>
    <alternativeName>
        <fullName evidence="4">tRNA pseudouridine(38-40) synthase</fullName>
    </alternativeName>
    <alternativeName>
        <fullName evidence="4">tRNA pseudouridylate synthase I</fullName>
    </alternativeName>
    <alternativeName>
        <fullName evidence="4">tRNA-uridine isomerase I</fullName>
    </alternativeName>
</protein>
<dbReference type="InterPro" id="IPR020094">
    <property type="entry name" value="TruA/RsuA/RluB/E/F_N"/>
</dbReference>
<dbReference type="Pfam" id="PF01416">
    <property type="entry name" value="PseudoU_synth_1"/>
    <property type="match status" value="2"/>
</dbReference>
<dbReference type="GO" id="GO:0003723">
    <property type="term" value="F:RNA binding"/>
    <property type="evidence" value="ECO:0007669"/>
    <property type="project" value="InterPro"/>
</dbReference>
<comment type="catalytic activity">
    <reaction evidence="4 7">
        <text>uridine(38/39/40) in tRNA = pseudouridine(38/39/40) in tRNA</text>
        <dbReference type="Rhea" id="RHEA:22376"/>
        <dbReference type="Rhea" id="RHEA-COMP:10085"/>
        <dbReference type="Rhea" id="RHEA-COMP:10087"/>
        <dbReference type="ChEBI" id="CHEBI:65314"/>
        <dbReference type="ChEBI" id="CHEBI:65315"/>
        <dbReference type="EC" id="5.4.99.12"/>
    </reaction>
</comment>
<dbReference type="NCBIfam" id="TIGR00071">
    <property type="entry name" value="hisT_truA"/>
    <property type="match status" value="1"/>
</dbReference>
<dbReference type="PANTHER" id="PTHR11142:SF0">
    <property type="entry name" value="TRNA PSEUDOURIDINE SYNTHASE-LIKE 1"/>
    <property type="match status" value="1"/>
</dbReference>
<dbReference type="HAMAP" id="MF_00171">
    <property type="entry name" value="TruA"/>
    <property type="match status" value="1"/>
</dbReference>
<feature type="domain" description="Pseudouridine synthase I TruA alpha/beta" evidence="8">
    <location>
        <begin position="172"/>
        <end position="274"/>
    </location>
</feature>
<gene>
    <name evidence="4 9" type="primary">truA</name>
    <name evidence="9" type="ORF">IC621_21235</name>
</gene>
<dbReference type="InterPro" id="IPR020097">
    <property type="entry name" value="PsdUridine_synth_TruA_a/b_dom"/>
</dbReference>
<dbReference type="Gene3D" id="3.30.70.580">
    <property type="entry name" value="Pseudouridine synthase I, catalytic domain, N-terminal subdomain"/>
    <property type="match status" value="1"/>
</dbReference>
<comment type="function">
    <text evidence="4">Formation of pseudouridine at positions 38, 39 and 40 in the anticodon stem and loop of transfer RNAs.</text>
</comment>
<comment type="caution">
    <text evidence="4">Lacks conserved residue(s) required for the propagation of feature annotation.</text>
</comment>
<comment type="subunit">
    <text evidence="4">Homodimer.</text>
</comment>
<dbReference type="FunFam" id="3.30.70.580:FF:000001">
    <property type="entry name" value="tRNA pseudouridine synthase A"/>
    <property type="match status" value="1"/>
</dbReference>
<comment type="similarity">
    <text evidence="1 4 7">Belongs to the tRNA pseudouridine synthase TruA family.</text>
</comment>
<evidence type="ECO:0000259" key="8">
    <source>
        <dbReference type="Pfam" id="PF01416"/>
    </source>
</evidence>
<dbReference type="InterPro" id="IPR001406">
    <property type="entry name" value="PsdUridine_synth_TruA"/>
</dbReference>
<dbReference type="InterPro" id="IPR020095">
    <property type="entry name" value="PsdUridine_synth_TruA_C"/>
</dbReference>
<accession>A0A926RZE4</accession>
<dbReference type="GO" id="GO:0160147">
    <property type="term" value="F:tRNA pseudouridine(38-40) synthase activity"/>
    <property type="evidence" value="ECO:0007669"/>
    <property type="project" value="UniProtKB-EC"/>
</dbReference>
<dbReference type="PIRSF" id="PIRSF001430">
    <property type="entry name" value="tRNA_psdUrid_synth"/>
    <property type="match status" value="1"/>
</dbReference>
<dbReference type="Proteomes" id="UP000626844">
    <property type="component" value="Unassembled WGS sequence"/>
</dbReference>
<dbReference type="InterPro" id="IPR020103">
    <property type="entry name" value="PsdUridine_synth_cat_dom_sf"/>
</dbReference>